<organism evidence="2 3">
    <name type="scientific">Panicum virgatum</name>
    <name type="common">Blackwell switchgrass</name>
    <dbReference type="NCBI Taxonomy" id="38727"/>
    <lineage>
        <taxon>Eukaryota</taxon>
        <taxon>Viridiplantae</taxon>
        <taxon>Streptophyta</taxon>
        <taxon>Embryophyta</taxon>
        <taxon>Tracheophyta</taxon>
        <taxon>Spermatophyta</taxon>
        <taxon>Magnoliopsida</taxon>
        <taxon>Liliopsida</taxon>
        <taxon>Poales</taxon>
        <taxon>Poaceae</taxon>
        <taxon>PACMAD clade</taxon>
        <taxon>Panicoideae</taxon>
        <taxon>Panicodae</taxon>
        <taxon>Paniceae</taxon>
        <taxon>Panicinae</taxon>
        <taxon>Panicum</taxon>
        <taxon>Panicum sect. Hiantes</taxon>
    </lineage>
</organism>
<evidence type="ECO:0000256" key="1">
    <source>
        <dbReference type="SAM" id="MobiDB-lite"/>
    </source>
</evidence>
<sequence>MARLTTAALAFDNPAIQPCSSTSPRYDGYEKEYWIKVTAVIRTFLIVNLKSSPTPSRSPAPCLASPRGGPRSARPRPNPRRGQRPRTADDCAPRGASTATQRLPVSPGWPRPRRGVWRPHAPEPRQGLRPRRGGAVWLGRGSCPMPMAGRPAATPAPGTQAHGRSETAPAASLS</sequence>
<dbReference type="AlphaFoldDB" id="A0A8T0VHE4"/>
<accession>A0A8T0VHE4</accession>
<evidence type="ECO:0000313" key="3">
    <source>
        <dbReference type="Proteomes" id="UP000823388"/>
    </source>
</evidence>
<name>A0A8T0VHE4_PANVG</name>
<feature type="region of interest" description="Disordered" evidence="1">
    <location>
        <begin position="50"/>
        <end position="174"/>
    </location>
</feature>
<protein>
    <submittedName>
        <fullName evidence="2">Uncharacterized protein</fullName>
    </submittedName>
</protein>
<dbReference type="EMBL" id="CM029040">
    <property type="protein sequence ID" value="KAG2633857.1"/>
    <property type="molecule type" value="Genomic_DNA"/>
</dbReference>
<keyword evidence="3" id="KW-1185">Reference proteome</keyword>
<feature type="compositionally biased region" description="Basic residues" evidence="1">
    <location>
        <begin position="73"/>
        <end position="84"/>
    </location>
</feature>
<gene>
    <name evidence="2" type="ORF">PVAP13_2NG153006</name>
</gene>
<reference evidence="2" key="1">
    <citation type="submission" date="2020-05" db="EMBL/GenBank/DDBJ databases">
        <title>WGS assembly of Panicum virgatum.</title>
        <authorList>
            <person name="Lovell J.T."/>
            <person name="Jenkins J."/>
            <person name="Shu S."/>
            <person name="Juenger T.E."/>
            <person name="Schmutz J."/>
        </authorList>
    </citation>
    <scope>NUCLEOTIDE SEQUENCE</scope>
    <source>
        <strain evidence="2">AP13</strain>
    </source>
</reference>
<feature type="compositionally biased region" description="Low complexity" evidence="1">
    <location>
        <begin position="144"/>
        <end position="161"/>
    </location>
</feature>
<comment type="caution">
    <text evidence="2">The sequence shown here is derived from an EMBL/GenBank/DDBJ whole genome shotgun (WGS) entry which is preliminary data.</text>
</comment>
<evidence type="ECO:0000313" key="2">
    <source>
        <dbReference type="EMBL" id="KAG2633857.1"/>
    </source>
</evidence>
<proteinExistence type="predicted"/>
<dbReference type="Proteomes" id="UP000823388">
    <property type="component" value="Chromosome 2N"/>
</dbReference>